<feature type="compositionally biased region" description="Polar residues" evidence="2">
    <location>
        <begin position="39"/>
        <end position="50"/>
    </location>
</feature>
<dbReference type="InterPro" id="IPR056439">
    <property type="entry name" value="VBS_C3G9"/>
</dbReference>
<keyword evidence="1" id="KW-0677">Repeat</keyword>
<dbReference type="Proteomes" id="UP001219568">
    <property type="component" value="Unassembled WGS sequence"/>
</dbReference>
<dbReference type="AlphaFoldDB" id="A0AAD6IEZ6"/>
<comment type="caution">
    <text evidence="4">The sequence shown here is derived from an EMBL/GenBank/DDBJ whole genome shotgun (WGS) entry which is preliminary data.</text>
</comment>
<feature type="domain" description="GIT Spa2 homology (SHD)" evidence="3">
    <location>
        <begin position="192"/>
        <end position="222"/>
    </location>
</feature>
<dbReference type="GO" id="GO:0005078">
    <property type="term" value="F:MAP-kinase scaffold activity"/>
    <property type="evidence" value="ECO:0007669"/>
    <property type="project" value="TreeGrafter"/>
</dbReference>
<feature type="compositionally biased region" description="Polar residues" evidence="2">
    <location>
        <begin position="290"/>
        <end position="303"/>
    </location>
</feature>
<evidence type="ECO:0000313" key="4">
    <source>
        <dbReference type="EMBL" id="KAJ6044207.1"/>
    </source>
</evidence>
<dbReference type="Pfam" id="PF08518">
    <property type="entry name" value="GIT_SHD"/>
    <property type="match status" value="2"/>
</dbReference>
<dbReference type="Pfam" id="PF12205">
    <property type="entry name" value="GIT1_C"/>
    <property type="match status" value="1"/>
</dbReference>
<dbReference type="Pfam" id="PF23742">
    <property type="entry name" value="VBS_C3G9"/>
    <property type="match status" value="1"/>
</dbReference>
<feature type="region of interest" description="Disordered" evidence="2">
    <location>
        <begin position="224"/>
        <end position="316"/>
    </location>
</feature>
<feature type="region of interest" description="Disordered" evidence="2">
    <location>
        <begin position="1"/>
        <end position="99"/>
    </location>
</feature>
<dbReference type="PANTHER" id="PTHR21601">
    <property type="entry name" value="SPA2 PROTEIN"/>
    <property type="match status" value="1"/>
</dbReference>
<feature type="region of interest" description="Disordered" evidence="2">
    <location>
        <begin position="425"/>
        <end position="445"/>
    </location>
</feature>
<name>A0AAD6IEZ6_PENCN</name>
<feature type="compositionally biased region" description="Pro residues" evidence="2">
    <location>
        <begin position="164"/>
        <end position="179"/>
    </location>
</feature>
<dbReference type="PANTHER" id="PTHR21601:SF0">
    <property type="entry name" value="PROTEIN SPA2-RELATED"/>
    <property type="match status" value="1"/>
</dbReference>
<dbReference type="GO" id="GO:0005826">
    <property type="term" value="C:actomyosin contractile ring"/>
    <property type="evidence" value="ECO:0007669"/>
    <property type="project" value="TreeGrafter"/>
</dbReference>
<dbReference type="InterPro" id="IPR022018">
    <property type="entry name" value="GIT1_C"/>
</dbReference>
<feature type="region of interest" description="Disordered" evidence="2">
    <location>
        <begin position="370"/>
        <end position="389"/>
    </location>
</feature>
<reference evidence="4" key="2">
    <citation type="submission" date="2023-01" db="EMBL/GenBank/DDBJ databases">
        <authorList>
            <person name="Petersen C."/>
        </authorList>
    </citation>
    <scope>NUCLEOTIDE SEQUENCE</scope>
    <source>
        <strain evidence="4">IBT 15450</strain>
    </source>
</reference>
<dbReference type="EMBL" id="JAQJZL010000004">
    <property type="protein sequence ID" value="KAJ6044207.1"/>
    <property type="molecule type" value="Genomic_DNA"/>
</dbReference>
<feature type="compositionally biased region" description="Polar residues" evidence="2">
    <location>
        <begin position="728"/>
        <end position="738"/>
    </location>
</feature>
<feature type="compositionally biased region" description="Low complexity" evidence="2">
    <location>
        <begin position="67"/>
        <end position="88"/>
    </location>
</feature>
<reference evidence="4" key="1">
    <citation type="journal article" date="2023" name="IMA Fungus">
        <title>Comparative genomic study of the Penicillium genus elucidates a diverse pangenome and 15 lateral gene transfer events.</title>
        <authorList>
            <person name="Petersen C."/>
            <person name="Sorensen T."/>
            <person name="Nielsen M.R."/>
            <person name="Sondergaard T.E."/>
            <person name="Sorensen J.L."/>
            <person name="Fitzpatrick D.A."/>
            <person name="Frisvad J.C."/>
            <person name="Nielsen K.L."/>
        </authorList>
    </citation>
    <scope>NUCLEOTIDE SEQUENCE</scope>
    <source>
        <strain evidence="4">IBT 15450</strain>
    </source>
</reference>
<evidence type="ECO:0000256" key="2">
    <source>
        <dbReference type="SAM" id="MobiDB-lite"/>
    </source>
</evidence>
<evidence type="ECO:0000259" key="3">
    <source>
        <dbReference type="SMART" id="SM00555"/>
    </source>
</evidence>
<feature type="compositionally biased region" description="Polar residues" evidence="2">
    <location>
        <begin position="692"/>
        <end position="717"/>
    </location>
</feature>
<feature type="domain" description="GIT Spa2 homology (SHD)" evidence="3">
    <location>
        <begin position="134"/>
        <end position="164"/>
    </location>
</feature>
<dbReference type="Gene3D" id="1.20.120.330">
    <property type="entry name" value="Nucleotidyltransferases domain 2"/>
    <property type="match status" value="1"/>
</dbReference>
<gene>
    <name evidence="4" type="ORF">N7460_005562</name>
</gene>
<feature type="compositionally biased region" description="Acidic residues" evidence="2">
    <location>
        <begin position="304"/>
        <end position="316"/>
    </location>
</feature>
<keyword evidence="5" id="KW-1185">Reference proteome</keyword>
<sequence length="889" mass="98187">MNGGSGAMSPVSVDGSDWSGLNQYGKSESPFSPTFPSSRANLATPPTSGVPSAPLSPNGGGGPPSLSPSNLSSNPSPPSSVAARSSVGTIGGDAGPRDGRRYRQMEEILGQHYVVLRRFLNGTAREENGKSNKARDKLLRLSPTQFHELSTDVYDELIRRQQAMPPPGRPPRPDVPPYLPSRADFHEKRNHARQKLAALHHQRFRDLATDVFCELERRFPHFTSREFRARPPPNMPPGSRGSQQSRGPPSRMGRGYPSGGPPGSPFPPRGGSLGGSPAGMNGDGPFPRAFQSNTMVPNKSTMVEDSDDMGGEDEDDARSDAFALDAVLSRRGTTTTLGDSERKLLLESQSQVSALQDKIEKLEELVRSKDEELAHSSQDADSSGISHNERQEWDDLRQELENKVSKAEDLNSSLQLELERVRTEHDTMERDLRSQLEESSRGVEDAGLQSRYADLENQNRSLQAALQQQKQVTDEVKREASAFLMEMKTLTAESHANWEREEHLSNEVHRLEADANEWKHRYAKVKAQLRHLRTSSGGFADSRPDARVFTKEHELVQVDGLVKDIHVTKFQMSVDELLRVARFEDSRVVLQQIKMVVVAVRHILQDMDHSPIPVDGTAAQRTKAKSQVSNTANNMITATRNFASSGGLSPVSLLDAAASHLCTAIIELIRIVKIQASPADELEDEDDEEADVSQTQFPDYFDTSASQKRLSNDSVYSAMSRPDDSQFPAMQNGYTNGVNHDGWGVPQGDHEVLELKLHVENQTDGMVQSIQALVASIRAGEKLHTVQTHVNDISGVVANVVNYTERLMHERSGDVALRQTSEPVIHALEQCRNRLVATAEEGQDATTPEELREVTNKLPPIAFEIARETKDLVQRLESMASADDEDDFR</sequence>
<dbReference type="InterPro" id="IPR039892">
    <property type="entry name" value="Spa2/Sph1"/>
</dbReference>
<accession>A0AAD6IEZ6</accession>
<feature type="compositionally biased region" description="Acidic residues" evidence="2">
    <location>
        <begin position="680"/>
        <end position="691"/>
    </location>
</feature>
<feature type="compositionally biased region" description="Low complexity" evidence="2">
    <location>
        <begin position="27"/>
        <end position="38"/>
    </location>
</feature>
<feature type="region of interest" description="Disordered" evidence="2">
    <location>
        <begin position="679"/>
        <end position="741"/>
    </location>
</feature>
<protein>
    <recommendedName>
        <fullName evidence="3">GIT Spa2 homology (SHD) domain-containing protein</fullName>
    </recommendedName>
</protein>
<organism evidence="4 5">
    <name type="scientific">Penicillium canescens</name>
    <dbReference type="NCBI Taxonomy" id="5083"/>
    <lineage>
        <taxon>Eukaryota</taxon>
        <taxon>Fungi</taxon>
        <taxon>Dikarya</taxon>
        <taxon>Ascomycota</taxon>
        <taxon>Pezizomycotina</taxon>
        <taxon>Eurotiomycetes</taxon>
        <taxon>Eurotiomycetidae</taxon>
        <taxon>Eurotiales</taxon>
        <taxon>Aspergillaceae</taxon>
        <taxon>Penicillium</taxon>
    </lineage>
</organism>
<evidence type="ECO:0000256" key="1">
    <source>
        <dbReference type="ARBA" id="ARBA00022737"/>
    </source>
</evidence>
<feature type="compositionally biased region" description="Low complexity" evidence="2">
    <location>
        <begin position="245"/>
        <end position="255"/>
    </location>
</feature>
<feature type="compositionally biased region" description="Basic and acidic residues" evidence="2">
    <location>
        <begin position="425"/>
        <end position="444"/>
    </location>
</feature>
<feature type="region of interest" description="Disordered" evidence="2">
    <location>
        <begin position="162"/>
        <end position="182"/>
    </location>
</feature>
<evidence type="ECO:0000313" key="5">
    <source>
        <dbReference type="Proteomes" id="UP001219568"/>
    </source>
</evidence>
<feature type="compositionally biased region" description="Pro residues" evidence="2">
    <location>
        <begin position="259"/>
        <end position="268"/>
    </location>
</feature>
<proteinExistence type="predicted"/>
<dbReference type="SMART" id="SM00555">
    <property type="entry name" value="GIT"/>
    <property type="match status" value="2"/>
</dbReference>
<dbReference type="GO" id="GO:1902716">
    <property type="term" value="C:cell cortex of growing cell tip"/>
    <property type="evidence" value="ECO:0007669"/>
    <property type="project" value="TreeGrafter"/>
</dbReference>
<feature type="compositionally biased region" description="Polar residues" evidence="2">
    <location>
        <begin position="375"/>
        <end position="386"/>
    </location>
</feature>
<dbReference type="InterPro" id="IPR013724">
    <property type="entry name" value="GIT_SHD"/>
</dbReference>